<feature type="region of interest" description="Disordered" evidence="2">
    <location>
        <begin position="326"/>
        <end position="386"/>
    </location>
</feature>
<dbReference type="PANTHER" id="PTHR37471:SF1">
    <property type="entry name" value="AB HYDROLASE-1 DOMAIN-CONTAINING PROTEIN"/>
    <property type="match status" value="1"/>
</dbReference>
<dbReference type="SUPFAM" id="SSF48403">
    <property type="entry name" value="Ankyrin repeat"/>
    <property type="match status" value="1"/>
</dbReference>
<feature type="transmembrane region" description="Helical" evidence="3">
    <location>
        <begin position="1231"/>
        <end position="1249"/>
    </location>
</feature>
<accession>A0A1Q9DNY3</accession>
<dbReference type="Proteomes" id="UP000186817">
    <property type="component" value="Unassembled WGS sequence"/>
</dbReference>
<organism evidence="5 6">
    <name type="scientific">Symbiodinium microadriaticum</name>
    <name type="common">Dinoflagellate</name>
    <name type="synonym">Zooxanthella microadriatica</name>
    <dbReference type="NCBI Taxonomy" id="2951"/>
    <lineage>
        <taxon>Eukaryota</taxon>
        <taxon>Sar</taxon>
        <taxon>Alveolata</taxon>
        <taxon>Dinophyceae</taxon>
        <taxon>Suessiales</taxon>
        <taxon>Symbiodiniaceae</taxon>
        <taxon>Symbiodinium</taxon>
    </lineage>
</organism>
<feature type="transmembrane region" description="Helical" evidence="3">
    <location>
        <begin position="1026"/>
        <end position="1049"/>
    </location>
</feature>
<feature type="compositionally biased region" description="Low complexity" evidence="2">
    <location>
        <begin position="685"/>
        <end position="695"/>
    </location>
</feature>
<evidence type="ECO:0000313" key="5">
    <source>
        <dbReference type="EMBL" id="OLP96887.1"/>
    </source>
</evidence>
<keyword evidence="6" id="KW-1185">Reference proteome</keyword>
<dbReference type="Gene3D" id="3.40.50.1820">
    <property type="entry name" value="alpha/beta hydrolase"/>
    <property type="match status" value="1"/>
</dbReference>
<name>A0A1Q9DNY3_SYMMI</name>
<feature type="region of interest" description="Disordered" evidence="2">
    <location>
        <begin position="678"/>
        <end position="727"/>
    </location>
</feature>
<dbReference type="Gene3D" id="1.25.40.20">
    <property type="entry name" value="Ankyrin repeat-containing domain"/>
    <property type="match status" value="1"/>
</dbReference>
<gene>
    <name evidence="5" type="primary">MCAT</name>
    <name evidence="5" type="ORF">AK812_SmicGene20818</name>
</gene>
<feature type="compositionally biased region" description="Basic and acidic residues" evidence="2">
    <location>
        <begin position="376"/>
        <end position="386"/>
    </location>
</feature>
<sequence>MAVPMSSGSKALFGALQQRADARAVKPLITRETAGACDIFYNLKPLFWALSYGAEAEVLKALLDAHPEAAKEKHPTEGWTPLHYVEKLSLESVRLLLATWPEAAHELDREGSLPLHWAAEHNAPKEVLQLLLKANGSAAERRDGFGRLPSRLAQNAGASEWLREVSLHTESLSNSTCGPPVGPSMPRGDVKGNAAGGALAAVREWSLGPYGFEWLLLRVADFGNEAPAVPMVAEWKADAAPPPLQLLIPEMIFLEKTPQILFFTDCAGFIRAVRRPMRKEPYLVHSTIEELMKSRQQMDWNCYRELESALEKDKLDRTERQGLGGLGLSVGLEVPSSRRHSGEDAKGHKEKRATNTTLKKPLAPSWRFWSGTDGSKSGREQRLQSSEVKDCFDGSREWPAGISLLQASFWTGSATPRPSFITYHYNALQTEAAGAVHERLRDIMNNHFERYTFLESVRDRNKMSAVPTQLAQHLTYYCNLELVSGEFIFYKDRKSQLWLADARNLMFVPSISRSGNAAKGGGAQEALPQKMFRYLSEEALQNLMVDEREGPKCERMFELMMHDYQAMKEKFGVDSMLRKVQQELDINVPLLEGTNVEALGRTFDIKAKHLGATQTAAQKRHYCVPTPKVHAEKGRCRWFSEGTGNQVRTAAERVRRHNRYMGQVIAKGRQRAQNAGAFSAWDPMPSAAPTTARSARSSEHGTPSPSSSLRRQQSRSKSKVAHAEPKRVQPKIEIVTTAIAQELLVGAGTGVCPEGDTMDMKRPSISQPGQGLRMTRKAAVPTARAVVVPEGAAAQAVFLESEADKLRQYLEVLRQQSEVESEKNRHQSEAESHTKETTLNLAVTGTPRDKKLGSRGSMAAHTFQTDPNSLSGTGSKGEEAPPVKSAQEEPMIMQINHKCSLLECSTASCWQLKEVLQLLRAAAPAAFASVAPKDVEPIGLLFPGPGSEYVGMLRDVQDLPEIQAMLSEAQRLLGFDLLQVCLHGPEGSLKASADTRFSITQCRVRASDSCSLQPDLVPALVWQVDYWPAACAGIFCAWILCELVFYVWYRRALMEAQAIKPPPLVSEKDRDFVVDRMVAHAEDYGMWRQVQGWFLTEDRDRLLSPHEVGRDELTDMIAWAFFYKKLEDLDSDEVAWTEFTYEKISSEFRMDEKLRPGRTGAVPIRHTLDEIHCIHRPLLFYTVIRALDFMHGCLLMARGFKRAHHHGLRYWYRLRSGFKGIHCLESPEQPLIFFHGIGLGLTLYMPLLLRLGSPDQFLFELPWISMNPFAAIPSSSDYAHWVVEVLEQHSLTSCVALGHSFGTLPVAWLLRYKPSIISRCVLVDPVCILLNLPDVCVNFLYKRPRSLMGALLRVFGAREFGIARTLMRHFFWTDSVIFPEMLPEGSSVILMGKDKILPVKDIYTTAAKLPQLKTLVLDGLDHGHFLEDPTRSHPALFVGGLAAHRKLLNEKPAAGNFQATAGFSVGGITALTAAGVFSFSDGLSLVLERAKAVQEVVKLQDQARRK</sequence>
<feature type="compositionally biased region" description="Basic and acidic residues" evidence="2">
    <location>
        <begin position="820"/>
        <end position="836"/>
    </location>
</feature>
<dbReference type="EMBL" id="LSRX01000452">
    <property type="protein sequence ID" value="OLP96887.1"/>
    <property type="molecule type" value="Genomic_DNA"/>
</dbReference>
<proteinExistence type="predicted"/>
<evidence type="ECO:0000313" key="6">
    <source>
        <dbReference type="Proteomes" id="UP000186817"/>
    </source>
</evidence>
<evidence type="ECO:0000256" key="2">
    <source>
        <dbReference type="SAM" id="MobiDB-lite"/>
    </source>
</evidence>
<evidence type="ECO:0000256" key="3">
    <source>
        <dbReference type="SAM" id="Phobius"/>
    </source>
</evidence>
<keyword evidence="1" id="KW-0040">ANK repeat</keyword>
<dbReference type="GO" id="GO:0016740">
    <property type="term" value="F:transferase activity"/>
    <property type="evidence" value="ECO:0007669"/>
    <property type="project" value="InterPro"/>
</dbReference>
<dbReference type="Gene3D" id="3.40.366.10">
    <property type="entry name" value="Malonyl-Coenzyme A Acyl Carrier Protein, domain 2"/>
    <property type="match status" value="2"/>
</dbReference>
<dbReference type="InterPro" id="IPR002110">
    <property type="entry name" value="Ankyrin_rpt"/>
</dbReference>
<dbReference type="Pfam" id="PF12796">
    <property type="entry name" value="Ank_2"/>
    <property type="match status" value="1"/>
</dbReference>
<keyword evidence="3" id="KW-1133">Transmembrane helix</keyword>
<dbReference type="PROSITE" id="PS50088">
    <property type="entry name" value="ANK_REPEAT"/>
    <property type="match status" value="1"/>
</dbReference>
<reference evidence="5 6" key="1">
    <citation type="submission" date="2016-02" db="EMBL/GenBank/DDBJ databases">
        <title>Genome analysis of coral dinoflagellate symbionts highlights evolutionary adaptations to a symbiotic lifestyle.</title>
        <authorList>
            <person name="Aranda M."/>
            <person name="Li Y."/>
            <person name="Liew Y.J."/>
            <person name="Baumgarten S."/>
            <person name="Simakov O."/>
            <person name="Wilson M."/>
            <person name="Piel J."/>
            <person name="Ashoor H."/>
            <person name="Bougouffa S."/>
            <person name="Bajic V.B."/>
            <person name="Ryu T."/>
            <person name="Ravasi T."/>
            <person name="Bayer T."/>
            <person name="Micklem G."/>
            <person name="Kim H."/>
            <person name="Bhak J."/>
            <person name="Lajeunesse T.C."/>
            <person name="Voolstra C.R."/>
        </authorList>
    </citation>
    <scope>NUCLEOTIDE SEQUENCE [LARGE SCALE GENOMIC DNA]</scope>
    <source>
        <strain evidence="5 6">CCMP2467</strain>
    </source>
</reference>
<keyword evidence="3" id="KW-0472">Membrane</keyword>
<dbReference type="InterPro" id="IPR029058">
    <property type="entry name" value="AB_hydrolase_fold"/>
</dbReference>
<protein>
    <submittedName>
        <fullName evidence="5">Malonyl-CoA-acyl carrier protein transacylase, mitochondrial</fullName>
    </submittedName>
</protein>
<feature type="repeat" description="ANK" evidence="1">
    <location>
        <begin position="110"/>
        <end position="143"/>
    </location>
</feature>
<dbReference type="SUPFAM" id="SSF53474">
    <property type="entry name" value="alpha/beta-Hydrolases"/>
    <property type="match status" value="1"/>
</dbReference>
<dbReference type="InterPro" id="IPR001227">
    <property type="entry name" value="Ac_transferase_dom_sf"/>
</dbReference>
<dbReference type="InterPro" id="IPR000073">
    <property type="entry name" value="AB_hydrolase_1"/>
</dbReference>
<dbReference type="OrthoDB" id="6431331at2759"/>
<feature type="compositionally biased region" description="Polar residues" evidence="2">
    <location>
        <begin position="862"/>
        <end position="873"/>
    </location>
</feature>
<evidence type="ECO:0000259" key="4">
    <source>
        <dbReference type="Pfam" id="PF00561"/>
    </source>
</evidence>
<dbReference type="SUPFAM" id="SSF52151">
    <property type="entry name" value="FabD/lysophospholipase-like"/>
    <property type="match status" value="2"/>
</dbReference>
<comment type="caution">
    <text evidence="5">The sequence shown here is derived from an EMBL/GenBank/DDBJ whole genome shotgun (WGS) entry which is preliminary data.</text>
</comment>
<dbReference type="InterPro" id="IPR036770">
    <property type="entry name" value="Ankyrin_rpt-contain_sf"/>
</dbReference>
<dbReference type="PANTHER" id="PTHR37471">
    <property type="entry name" value="UNNAMED PRODUCT"/>
    <property type="match status" value="1"/>
</dbReference>
<dbReference type="InterPro" id="IPR016035">
    <property type="entry name" value="Acyl_Trfase/lysoPLipase"/>
</dbReference>
<feature type="domain" description="AB hydrolase-1" evidence="4">
    <location>
        <begin position="1276"/>
        <end position="1329"/>
    </location>
</feature>
<keyword evidence="3" id="KW-0812">Transmembrane</keyword>
<feature type="region of interest" description="Disordered" evidence="2">
    <location>
        <begin position="816"/>
        <end position="887"/>
    </location>
</feature>
<dbReference type="Pfam" id="PF00561">
    <property type="entry name" value="Abhydrolase_1"/>
    <property type="match status" value="1"/>
</dbReference>
<evidence type="ECO:0000256" key="1">
    <source>
        <dbReference type="PROSITE-ProRule" id="PRU00023"/>
    </source>
</evidence>